<comment type="caution">
    <text evidence="6">The sequence shown here is derived from an EMBL/GenBank/DDBJ whole genome shotgun (WGS) entry which is preliminary data.</text>
</comment>
<evidence type="ECO:0000256" key="3">
    <source>
        <dbReference type="SAM" id="Phobius"/>
    </source>
</evidence>
<dbReference type="OrthoDB" id="6761907at2759"/>
<dbReference type="GO" id="GO:0005576">
    <property type="term" value="C:extracellular region"/>
    <property type="evidence" value="ECO:0007669"/>
    <property type="project" value="UniProtKB-SubCell"/>
</dbReference>
<feature type="transmembrane region" description="Helical" evidence="3">
    <location>
        <begin position="109"/>
        <end position="129"/>
    </location>
</feature>
<evidence type="ECO:0000256" key="1">
    <source>
        <dbReference type="ARBA" id="ARBA00004613"/>
    </source>
</evidence>
<dbReference type="EMBL" id="JRES01000127">
    <property type="protein sequence ID" value="KNC33971.1"/>
    <property type="molecule type" value="Genomic_DNA"/>
</dbReference>
<keyword evidence="2" id="KW-0964">Secreted</keyword>
<protein>
    <recommendedName>
        <fullName evidence="5">Single domain-containing protein</fullName>
    </recommendedName>
</protein>
<dbReference type="SMART" id="SM01318">
    <property type="entry name" value="SVWC"/>
    <property type="match status" value="3"/>
</dbReference>
<dbReference type="PANTHER" id="PTHR39957">
    <property type="entry name" value="AT09846P1-RELATED"/>
    <property type="match status" value="1"/>
</dbReference>
<evidence type="ECO:0000256" key="2">
    <source>
        <dbReference type="ARBA" id="ARBA00022525"/>
    </source>
</evidence>
<feature type="domain" description="Single" evidence="5">
    <location>
        <begin position="144"/>
        <end position="212"/>
    </location>
</feature>
<feature type="signal peptide" evidence="4">
    <location>
        <begin position="1"/>
        <end position="21"/>
    </location>
</feature>
<dbReference type="AlphaFoldDB" id="A0A0L0CNX3"/>
<dbReference type="Proteomes" id="UP000037069">
    <property type="component" value="Unassembled WGS sequence"/>
</dbReference>
<keyword evidence="7" id="KW-1185">Reference proteome</keyword>
<comment type="subcellular location">
    <subcellularLocation>
        <location evidence="1">Secreted</location>
    </subcellularLocation>
</comment>
<dbReference type="PANTHER" id="PTHR39957:SF2">
    <property type="entry name" value="GEO11553P1"/>
    <property type="match status" value="1"/>
</dbReference>
<sequence length="345" mass="40473">MFHKPQLLIAIMAALAWNVMPFSLQFMGNMKHPDLPNHCYFEEYNITIPVNRTVYPTNLDAVCFKVYCREDYVLQIKHCDRMMAPRHCDESPYDFSKPYPQFLSKMFKLQQVFLTLIAVAAVNAASFSLQYKGNMRHPDLPNHCYFTEHDLTIPFNKTLYPTNLKNTCIKVFCREDYVLEIRHCENLAPNRICHHTAYDYTQPFPDCCPIVTFQENLKRVSVFIKIKKIYLKMNFLIKLFALSLVLGLSLADVRYRGNAVHRDHPNQCYYEELQQAIPINQSFTPLNREGHCERIFCRSDYVLVMEFCGRHNIVPNATCSIESDMRQPYPDCCPQRVCQNDNNFI</sequence>
<evidence type="ECO:0000313" key="6">
    <source>
        <dbReference type="EMBL" id="KNC33971.1"/>
    </source>
</evidence>
<keyword evidence="4" id="KW-0732">Signal</keyword>
<feature type="chain" id="PRO_5005536704" description="Single domain-containing protein" evidence="4">
    <location>
        <begin position="22"/>
        <end position="345"/>
    </location>
</feature>
<proteinExistence type="predicted"/>
<gene>
    <name evidence="6" type="ORF">FF38_04282</name>
</gene>
<evidence type="ECO:0000256" key="4">
    <source>
        <dbReference type="SAM" id="SignalP"/>
    </source>
</evidence>
<feature type="transmembrane region" description="Helical" evidence="3">
    <location>
        <begin position="235"/>
        <end position="255"/>
    </location>
</feature>
<evidence type="ECO:0000259" key="5">
    <source>
        <dbReference type="SMART" id="SM01318"/>
    </source>
</evidence>
<keyword evidence="3" id="KW-0472">Membrane</keyword>
<organism evidence="6 7">
    <name type="scientific">Lucilia cuprina</name>
    <name type="common">Green bottle fly</name>
    <name type="synonym">Australian sheep blowfly</name>
    <dbReference type="NCBI Taxonomy" id="7375"/>
    <lineage>
        <taxon>Eukaryota</taxon>
        <taxon>Metazoa</taxon>
        <taxon>Ecdysozoa</taxon>
        <taxon>Arthropoda</taxon>
        <taxon>Hexapoda</taxon>
        <taxon>Insecta</taxon>
        <taxon>Pterygota</taxon>
        <taxon>Neoptera</taxon>
        <taxon>Endopterygota</taxon>
        <taxon>Diptera</taxon>
        <taxon>Brachycera</taxon>
        <taxon>Muscomorpha</taxon>
        <taxon>Oestroidea</taxon>
        <taxon>Calliphoridae</taxon>
        <taxon>Luciliinae</taxon>
        <taxon>Lucilia</taxon>
    </lineage>
</organism>
<dbReference type="Pfam" id="PF15430">
    <property type="entry name" value="SVWC"/>
    <property type="match status" value="3"/>
</dbReference>
<name>A0A0L0CNX3_LUCCU</name>
<keyword evidence="3" id="KW-1133">Transmembrane helix</keyword>
<feature type="domain" description="Single" evidence="5">
    <location>
        <begin position="39"/>
        <end position="104"/>
    </location>
</feature>
<evidence type="ECO:0000313" key="7">
    <source>
        <dbReference type="Proteomes" id="UP000037069"/>
    </source>
</evidence>
<feature type="domain" description="Single" evidence="5">
    <location>
        <begin position="268"/>
        <end position="338"/>
    </location>
</feature>
<reference evidence="6 7" key="1">
    <citation type="journal article" date="2015" name="Nat. Commun.">
        <title>Lucilia cuprina genome unlocks parasitic fly biology to underpin future interventions.</title>
        <authorList>
            <person name="Anstead C.A."/>
            <person name="Korhonen P.K."/>
            <person name="Young N.D."/>
            <person name="Hall R.S."/>
            <person name="Jex A.R."/>
            <person name="Murali S.C."/>
            <person name="Hughes D.S."/>
            <person name="Lee S.F."/>
            <person name="Perry T."/>
            <person name="Stroehlein A.J."/>
            <person name="Ansell B.R."/>
            <person name="Breugelmans B."/>
            <person name="Hofmann A."/>
            <person name="Qu J."/>
            <person name="Dugan S."/>
            <person name="Lee S.L."/>
            <person name="Chao H."/>
            <person name="Dinh H."/>
            <person name="Han Y."/>
            <person name="Doddapaneni H.V."/>
            <person name="Worley K.C."/>
            <person name="Muzny D.M."/>
            <person name="Ioannidis P."/>
            <person name="Waterhouse R.M."/>
            <person name="Zdobnov E.M."/>
            <person name="James P.J."/>
            <person name="Bagnall N.H."/>
            <person name="Kotze A.C."/>
            <person name="Gibbs R.A."/>
            <person name="Richards S."/>
            <person name="Batterham P."/>
            <person name="Gasser R.B."/>
        </authorList>
    </citation>
    <scope>NUCLEOTIDE SEQUENCE [LARGE SCALE GENOMIC DNA]</scope>
    <source>
        <strain evidence="6 7">LS</strain>
        <tissue evidence="6">Full body</tissue>
    </source>
</reference>
<dbReference type="InterPro" id="IPR053308">
    <property type="entry name" value="Vago-like"/>
</dbReference>
<keyword evidence="3" id="KW-0812">Transmembrane</keyword>
<dbReference type="InterPro" id="IPR029277">
    <property type="entry name" value="SVWC_dom"/>
</dbReference>
<accession>A0A0L0CNX3</accession>